<comment type="caution">
    <text evidence="2">The sequence shown here is derived from an EMBL/GenBank/DDBJ whole genome shotgun (WGS) entry which is preliminary data.</text>
</comment>
<evidence type="ECO:0000313" key="3">
    <source>
        <dbReference type="Proteomes" id="UP000215633"/>
    </source>
</evidence>
<dbReference type="InterPro" id="IPR021413">
    <property type="entry name" value="DUF3053"/>
</dbReference>
<sequence length="230" mass="24646">MRAVCRFILLLLAGLLLVGCVNKEPEERAAFMQWLSARALAAPDAGLPAADEAQRDAFGDYAEHYAVLADFQVAARAARRTLHQAIEHEQLHSVAQLQARRAALRDDQQALAQARTALHEALAQAGAARAELEQPVDLQPLYAQAYERFVTAEAGRLDGWFAIAEAALGDALRAADFIAAHRDQMLVSADAAAVRDPSVQRELNRLLGALNSHAAAVGRARAALSSGPAD</sequence>
<accession>A0A261VQ03</accession>
<protein>
    <recommendedName>
        <fullName evidence="4">DUF3053 domain-containing protein</fullName>
    </recommendedName>
</protein>
<dbReference type="Pfam" id="PF11254">
    <property type="entry name" value="DUF3053"/>
    <property type="match status" value="1"/>
</dbReference>
<gene>
    <name evidence="2" type="ORF">CAL24_13215</name>
</gene>
<reference evidence="3" key="1">
    <citation type="submission" date="2017-05" db="EMBL/GenBank/DDBJ databases">
        <title>Complete and WGS of Bordetella genogroups.</title>
        <authorList>
            <person name="Spilker T."/>
            <person name="Lipuma J."/>
        </authorList>
    </citation>
    <scope>NUCLEOTIDE SEQUENCE [LARGE SCALE GENOMIC DNA]</scope>
    <source>
        <strain evidence="3">AU8256</strain>
    </source>
</reference>
<feature type="coiled-coil region" evidence="1">
    <location>
        <begin position="94"/>
        <end position="124"/>
    </location>
</feature>
<evidence type="ECO:0008006" key="4">
    <source>
        <dbReference type="Google" id="ProtNLM"/>
    </source>
</evidence>
<dbReference type="AlphaFoldDB" id="A0A261VQ03"/>
<dbReference type="Proteomes" id="UP000215633">
    <property type="component" value="Unassembled WGS sequence"/>
</dbReference>
<dbReference type="RefSeq" id="WP_094806930.1">
    <property type="nucleotide sequence ID" value="NZ_NEVT01000006.1"/>
</dbReference>
<evidence type="ECO:0000256" key="1">
    <source>
        <dbReference type="SAM" id="Coils"/>
    </source>
</evidence>
<dbReference type="EMBL" id="NEVT01000006">
    <property type="protein sequence ID" value="OZI76129.1"/>
    <property type="molecule type" value="Genomic_DNA"/>
</dbReference>
<proteinExistence type="predicted"/>
<organism evidence="2 3">
    <name type="scientific">Bordetella genomosp. 2</name>
    <dbReference type="NCBI Taxonomy" id="1983456"/>
    <lineage>
        <taxon>Bacteria</taxon>
        <taxon>Pseudomonadati</taxon>
        <taxon>Pseudomonadota</taxon>
        <taxon>Betaproteobacteria</taxon>
        <taxon>Burkholderiales</taxon>
        <taxon>Alcaligenaceae</taxon>
        <taxon>Bordetella</taxon>
    </lineage>
</organism>
<keyword evidence="1" id="KW-0175">Coiled coil</keyword>
<evidence type="ECO:0000313" key="2">
    <source>
        <dbReference type="EMBL" id="OZI76129.1"/>
    </source>
</evidence>
<keyword evidence="3" id="KW-1185">Reference proteome</keyword>
<dbReference type="PROSITE" id="PS51257">
    <property type="entry name" value="PROKAR_LIPOPROTEIN"/>
    <property type="match status" value="1"/>
</dbReference>
<name>A0A261VQ03_9BORD</name>